<evidence type="ECO:0000259" key="11">
    <source>
        <dbReference type="Pfam" id="PF03908"/>
    </source>
</evidence>
<evidence type="ECO:0000256" key="6">
    <source>
        <dbReference type="ARBA" id="ARBA00022989"/>
    </source>
</evidence>
<keyword evidence="7" id="KW-0175">Coiled coil</keyword>
<protein>
    <submittedName>
        <fullName evidence="12">Protein transport protein sec20</fullName>
    </submittedName>
</protein>
<dbReference type="InterPro" id="IPR005606">
    <property type="entry name" value="Sec20"/>
</dbReference>
<evidence type="ECO:0000256" key="10">
    <source>
        <dbReference type="SAM" id="MobiDB-lite"/>
    </source>
</evidence>
<evidence type="ECO:0000256" key="4">
    <source>
        <dbReference type="ARBA" id="ARBA00022824"/>
    </source>
</evidence>
<feature type="compositionally biased region" description="Basic and acidic residues" evidence="10">
    <location>
        <begin position="472"/>
        <end position="523"/>
    </location>
</feature>
<dbReference type="PANTHER" id="PTHR12825">
    <property type="entry name" value="BNIP1-RELATED"/>
    <property type="match status" value="1"/>
</dbReference>
<dbReference type="Proteomes" id="UP001583186">
    <property type="component" value="Unassembled WGS sequence"/>
</dbReference>
<keyword evidence="4" id="KW-0256">Endoplasmic reticulum</keyword>
<keyword evidence="8" id="KW-0472">Membrane</keyword>
<accession>A0ABR3Z8H6</accession>
<feature type="region of interest" description="Disordered" evidence="10">
    <location>
        <begin position="447"/>
        <end position="523"/>
    </location>
</feature>
<feature type="region of interest" description="Disordered" evidence="10">
    <location>
        <begin position="218"/>
        <end position="254"/>
    </location>
</feature>
<feature type="compositionally biased region" description="Acidic residues" evidence="10">
    <location>
        <begin position="218"/>
        <end position="230"/>
    </location>
</feature>
<comment type="subcellular location">
    <subcellularLocation>
        <location evidence="1">Endoplasmic reticulum membrane</location>
        <topology evidence="1">Single-pass type IV membrane protein</topology>
    </subcellularLocation>
</comment>
<feature type="compositionally biased region" description="Low complexity" evidence="10">
    <location>
        <begin position="43"/>
        <end position="56"/>
    </location>
</feature>
<evidence type="ECO:0000256" key="5">
    <source>
        <dbReference type="ARBA" id="ARBA00022892"/>
    </source>
</evidence>
<dbReference type="EMBL" id="JAWCUI010000024">
    <property type="protein sequence ID" value="KAL1896128.1"/>
    <property type="molecule type" value="Genomic_DNA"/>
</dbReference>
<dbReference type="InterPro" id="IPR056173">
    <property type="entry name" value="Sec20_C"/>
</dbReference>
<name>A0ABR3Z8H6_9PEZI</name>
<feature type="region of interest" description="Disordered" evidence="10">
    <location>
        <begin position="32"/>
        <end position="56"/>
    </location>
</feature>
<proteinExistence type="inferred from homology"/>
<comment type="caution">
    <text evidence="12">The sequence shown here is derived from an EMBL/GenBank/DDBJ whole genome shotgun (WGS) entry which is preliminary data.</text>
</comment>
<reference evidence="12 13" key="1">
    <citation type="journal article" date="2024" name="IMA Fungus">
        <title>IMA Genome - F19 : A genome assembly and annotation guide to empower mycologists, including annotated draft genome sequences of Ceratocystis pirilliformis, Diaporthe australafricana, Fusarium ophioides, Paecilomyces lecythidis, and Sporothrix stenoceras.</title>
        <authorList>
            <person name="Aylward J."/>
            <person name="Wilson A.M."/>
            <person name="Visagie C.M."/>
            <person name="Spraker J."/>
            <person name="Barnes I."/>
            <person name="Buitendag C."/>
            <person name="Ceriani C."/>
            <person name="Del Mar Angel L."/>
            <person name="du Plessis D."/>
            <person name="Fuchs T."/>
            <person name="Gasser K."/>
            <person name="Kramer D."/>
            <person name="Li W."/>
            <person name="Munsamy K."/>
            <person name="Piso A."/>
            <person name="Price J.L."/>
            <person name="Sonnekus B."/>
            <person name="Thomas C."/>
            <person name="van der Nest A."/>
            <person name="van Dijk A."/>
            <person name="van Heerden A."/>
            <person name="van Vuuren N."/>
            <person name="Yilmaz N."/>
            <person name="Duong T.A."/>
            <person name="van der Merwe N.A."/>
            <person name="Wingfield M.J."/>
            <person name="Wingfield B.D."/>
        </authorList>
    </citation>
    <scope>NUCLEOTIDE SEQUENCE [LARGE SCALE GENOMIC DNA]</scope>
    <source>
        <strain evidence="12 13">CMW 5346</strain>
    </source>
</reference>
<evidence type="ECO:0000256" key="9">
    <source>
        <dbReference type="ARBA" id="ARBA00037934"/>
    </source>
</evidence>
<evidence type="ECO:0000313" key="13">
    <source>
        <dbReference type="Proteomes" id="UP001583186"/>
    </source>
</evidence>
<sequence>MASLEELHDRLGKAQDILVDLRQMIDRLAGNSSANAKDHRRSSSTSSLPSYTPATTTPTAPDDLFFYLDKEATDDLVNEITDTLRDAQDDFDLLREDAVDLGVIAADPSAHATADHHDEPADPHAISSVNRTLRPFGASLRSSSAHSGGSGGVSSSFTEDESASGSIDSHRLQRGVTRLGEGLAEARKAFRAAQLAAHRNREAAQREQHRQVLASYIEEEESEEEVEDDVAEKTVRAPSRTRMPPLAKHASPTTSAAADVTAALRQTHARIAGEVARSDFAAQTLAESSRALAELGDKYGGGGSTSAGGGGDIGSSLKSARTLVKGLVAAHKSDTWYLQTALYIVVATIGWLLFRRLLYGPLWLLVWWPLRTVFGTAAWVGKTGASVAGAKQGVSSISESPLASVVPSIATTSVAAEVHATESAPSQATPSGSLIAEVSRIIEESATASSAVPTGEPGSASEEAVQPNPKKRMWEEPVEAAKHEAQQQKVQEEKEKAEQEKAEQEGKGKGKEPAEGEHKKDEL</sequence>
<comment type="similarity">
    <text evidence="9">Belongs to the SEC20 family.</text>
</comment>
<keyword evidence="13" id="KW-1185">Reference proteome</keyword>
<feature type="region of interest" description="Disordered" evidence="10">
    <location>
        <begin position="139"/>
        <end position="173"/>
    </location>
</feature>
<dbReference type="PANTHER" id="PTHR12825:SF0">
    <property type="entry name" value="VESICLE TRANSPORT PROTEIN SEC20"/>
    <property type="match status" value="1"/>
</dbReference>
<keyword evidence="6" id="KW-1133">Transmembrane helix</keyword>
<keyword evidence="2" id="KW-0813">Transport</keyword>
<evidence type="ECO:0000256" key="1">
    <source>
        <dbReference type="ARBA" id="ARBA00004163"/>
    </source>
</evidence>
<evidence type="ECO:0000256" key="3">
    <source>
        <dbReference type="ARBA" id="ARBA00022692"/>
    </source>
</evidence>
<organism evidence="12 13">
    <name type="scientific">Sporothrix stenoceras</name>
    <dbReference type="NCBI Taxonomy" id="5173"/>
    <lineage>
        <taxon>Eukaryota</taxon>
        <taxon>Fungi</taxon>
        <taxon>Dikarya</taxon>
        <taxon>Ascomycota</taxon>
        <taxon>Pezizomycotina</taxon>
        <taxon>Sordariomycetes</taxon>
        <taxon>Sordariomycetidae</taxon>
        <taxon>Ophiostomatales</taxon>
        <taxon>Ophiostomataceae</taxon>
        <taxon>Sporothrix</taxon>
    </lineage>
</organism>
<evidence type="ECO:0000256" key="2">
    <source>
        <dbReference type="ARBA" id="ARBA00022448"/>
    </source>
</evidence>
<dbReference type="Pfam" id="PF03908">
    <property type="entry name" value="Sec20"/>
    <property type="match status" value="1"/>
</dbReference>
<feature type="domain" description="Sec20 C-terminal" evidence="11">
    <location>
        <begin position="256"/>
        <end position="357"/>
    </location>
</feature>
<evidence type="ECO:0000256" key="8">
    <source>
        <dbReference type="ARBA" id="ARBA00023136"/>
    </source>
</evidence>
<evidence type="ECO:0000313" key="12">
    <source>
        <dbReference type="EMBL" id="KAL1896128.1"/>
    </source>
</evidence>
<evidence type="ECO:0000256" key="7">
    <source>
        <dbReference type="ARBA" id="ARBA00023054"/>
    </source>
</evidence>
<gene>
    <name evidence="12" type="primary">SEC20</name>
    <name evidence="12" type="ORF">Sste5346_004870</name>
</gene>
<keyword evidence="3" id="KW-0812">Transmembrane</keyword>
<keyword evidence="5" id="KW-0931">ER-Golgi transport</keyword>